<feature type="transmembrane region" description="Helical" evidence="8">
    <location>
        <begin position="344"/>
        <end position="365"/>
    </location>
</feature>
<evidence type="ECO:0000256" key="7">
    <source>
        <dbReference type="SAM" id="MobiDB-lite"/>
    </source>
</evidence>
<reference evidence="10 11" key="1">
    <citation type="submission" date="2020-05" db="EMBL/GenBank/DDBJ databases">
        <title>Azospirillum oleiclasticum sp. nov, a nitrogen-fixing and heavy crude oil-emulsifying bacterium isolated from the crude oil of Yumen Oilfield.</title>
        <authorList>
            <person name="Wu D."/>
            <person name="Cai M."/>
            <person name="Zhang X."/>
        </authorList>
    </citation>
    <scope>NUCLEOTIDE SEQUENCE [LARGE SCALE GENOMIC DNA]</scope>
    <source>
        <strain evidence="10 11">ROY-1-1-2</strain>
    </source>
</reference>
<keyword evidence="4 8" id="KW-0812">Transmembrane</keyword>
<feature type="domain" description="RCK N-terminal" evidence="9">
    <location>
        <begin position="428"/>
        <end position="546"/>
    </location>
</feature>
<name>A0ABX2TJ89_9PROT</name>
<evidence type="ECO:0000256" key="6">
    <source>
        <dbReference type="ARBA" id="ARBA00023136"/>
    </source>
</evidence>
<keyword evidence="6 8" id="KW-0472">Membrane</keyword>
<evidence type="ECO:0000256" key="2">
    <source>
        <dbReference type="ARBA" id="ARBA00005551"/>
    </source>
</evidence>
<dbReference type="Gene3D" id="3.40.50.720">
    <property type="entry name" value="NAD(P)-binding Rossmann-like Domain"/>
    <property type="match status" value="1"/>
</dbReference>
<dbReference type="InterPro" id="IPR038770">
    <property type="entry name" value="Na+/solute_symporter_sf"/>
</dbReference>
<dbReference type="Gene3D" id="1.20.1530.20">
    <property type="match status" value="1"/>
</dbReference>
<dbReference type="PROSITE" id="PS51201">
    <property type="entry name" value="RCK_N"/>
    <property type="match status" value="1"/>
</dbReference>
<feature type="transmembrane region" description="Helical" evidence="8">
    <location>
        <begin position="189"/>
        <end position="210"/>
    </location>
</feature>
<organism evidence="10 11">
    <name type="scientific">Azospirillum oleiclasticum</name>
    <dbReference type="NCBI Taxonomy" id="2735135"/>
    <lineage>
        <taxon>Bacteria</taxon>
        <taxon>Pseudomonadati</taxon>
        <taxon>Pseudomonadota</taxon>
        <taxon>Alphaproteobacteria</taxon>
        <taxon>Rhodospirillales</taxon>
        <taxon>Azospirillaceae</taxon>
        <taxon>Azospirillum</taxon>
    </lineage>
</organism>
<gene>
    <name evidence="10" type="ORF">HND93_31655</name>
</gene>
<dbReference type="InterPro" id="IPR036291">
    <property type="entry name" value="NAD(P)-bd_dom_sf"/>
</dbReference>
<feature type="transmembrane region" description="Helical" evidence="8">
    <location>
        <begin position="231"/>
        <end position="264"/>
    </location>
</feature>
<protein>
    <submittedName>
        <fullName evidence="10">Kef family K(+) transporter</fullName>
    </submittedName>
</protein>
<dbReference type="RefSeq" id="WP_180286060.1">
    <property type="nucleotide sequence ID" value="NZ_JABFDB010000038.1"/>
</dbReference>
<evidence type="ECO:0000256" key="1">
    <source>
        <dbReference type="ARBA" id="ARBA00004141"/>
    </source>
</evidence>
<keyword evidence="11" id="KW-1185">Reference proteome</keyword>
<accession>A0ABX2TJ89</accession>
<feature type="transmembrane region" description="Helical" evidence="8">
    <location>
        <begin position="6"/>
        <end position="26"/>
    </location>
</feature>
<evidence type="ECO:0000256" key="4">
    <source>
        <dbReference type="ARBA" id="ARBA00022692"/>
    </source>
</evidence>
<feature type="transmembrane region" description="Helical" evidence="8">
    <location>
        <begin position="88"/>
        <end position="110"/>
    </location>
</feature>
<dbReference type="PANTHER" id="PTHR42751">
    <property type="entry name" value="SODIUM/HYDROGEN EXCHANGER FAMILY/TRKA DOMAIN PROTEIN"/>
    <property type="match status" value="1"/>
</dbReference>
<keyword evidence="5 8" id="KW-1133">Transmembrane helix</keyword>
<dbReference type="Pfam" id="PF00999">
    <property type="entry name" value="Na_H_Exchanger"/>
    <property type="match status" value="1"/>
</dbReference>
<evidence type="ECO:0000256" key="3">
    <source>
        <dbReference type="ARBA" id="ARBA00022448"/>
    </source>
</evidence>
<dbReference type="Pfam" id="PF02254">
    <property type="entry name" value="TrkA_N"/>
    <property type="match status" value="1"/>
</dbReference>
<comment type="caution">
    <text evidence="10">The sequence shown here is derived from an EMBL/GenBank/DDBJ whole genome shotgun (WGS) entry which is preliminary data.</text>
</comment>
<dbReference type="InterPro" id="IPR003148">
    <property type="entry name" value="RCK_N"/>
</dbReference>
<dbReference type="SUPFAM" id="SSF51735">
    <property type="entry name" value="NAD(P)-binding Rossmann-fold domains"/>
    <property type="match status" value="1"/>
</dbReference>
<feature type="transmembrane region" description="Helical" evidence="8">
    <location>
        <begin position="284"/>
        <end position="303"/>
    </location>
</feature>
<proteinExistence type="inferred from homology"/>
<evidence type="ECO:0000256" key="5">
    <source>
        <dbReference type="ARBA" id="ARBA00022989"/>
    </source>
</evidence>
<dbReference type="PANTHER" id="PTHR42751:SF1">
    <property type="entry name" value="CATION_PROTON ANTIPORTER YBAL-RELATED"/>
    <property type="match status" value="1"/>
</dbReference>
<evidence type="ECO:0000313" key="11">
    <source>
        <dbReference type="Proteomes" id="UP000584642"/>
    </source>
</evidence>
<evidence type="ECO:0000259" key="9">
    <source>
        <dbReference type="PROSITE" id="PS51201"/>
    </source>
</evidence>
<evidence type="ECO:0000313" key="10">
    <source>
        <dbReference type="EMBL" id="NYZ24286.1"/>
    </source>
</evidence>
<comment type="subcellular location">
    <subcellularLocation>
        <location evidence="1">Membrane</location>
        <topology evidence="1">Multi-pass membrane protein</topology>
    </subcellularLocation>
</comment>
<dbReference type="EMBL" id="JABFDB010000038">
    <property type="protein sequence ID" value="NYZ24286.1"/>
    <property type="molecule type" value="Genomic_DNA"/>
</dbReference>
<feature type="transmembrane region" description="Helical" evidence="8">
    <location>
        <begin position="57"/>
        <end position="76"/>
    </location>
</feature>
<comment type="similarity">
    <text evidence="2">Belongs to the monovalent cation:proton antiporter 2 (CPA2) transporter (TC 2.A.37) family.</text>
</comment>
<feature type="transmembrane region" description="Helical" evidence="8">
    <location>
        <begin position="148"/>
        <end position="169"/>
    </location>
</feature>
<dbReference type="NCBIfam" id="NF007950">
    <property type="entry name" value="PRK10669.1"/>
    <property type="match status" value="1"/>
</dbReference>
<dbReference type="InterPro" id="IPR006153">
    <property type="entry name" value="Cation/H_exchanger_TM"/>
</dbReference>
<sequence>MHHAPPLLATIAVGMLFAFAFGFLARRLGLPPLVGYLLAGVAVGPHTPGFVGDMDLASQLAEVGVILLMFGVGLHFSIKDLWDVRRVALPGAVAQIAAATAIGAGVAWLWGWGLAAGLVFGLSLSVASTVVLLRALEGRGQLDSPDGRIAVGWLVVEDLAMVIALVLLPALAGGAGAGGDGHGGGYGNLWLDLAATIGKVGLFAAVMLVAGRKAVPWLLGQVARTGSRELFTLAVLAIAVGIAYGSATLFGVSFALGAFFAGVVLSESDLSHQAAADSLPLQDAFAVLFFISVGMLFDPLVLLREPLPVLATVLIIVVGKSLAAALLVLALGHPLHTALTISASLAQVGEFSFILAGLGVTLGLLPEAGRDLVLAGAILSIILNPAVFALTDRVSRWIAANPDRAPRWVQGRQDALPDEPVPVPGSRSGHAVIVGHGRVGALVARLLADRGRPFVIIDLDRRRCEELRARGLEVVWGDAGAATVLEAAGVGRARLLVMAAPGAAQAQRVITCAKALNPHIDTVVRAQGETDMAWLERCGVGMAAVGERELALAISAYALVRLGVPEAETRDLVQRTRAGLRVGNNLDEIGAPNRAPELRPHREEETEAEG</sequence>
<evidence type="ECO:0000256" key="8">
    <source>
        <dbReference type="SAM" id="Phobius"/>
    </source>
</evidence>
<feature type="transmembrane region" description="Helical" evidence="8">
    <location>
        <begin position="310"/>
        <end position="332"/>
    </location>
</feature>
<feature type="region of interest" description="Disordered" evidence="7">
    <location>
        <begin position="585"/>
        <end position="610"/>
    </location>
</feature>
<dbReference type="Proteomes" id="UP000584642">
    <property type="component" value="Unassembled WGS sequence"/>
</dbReference>
<feature type="transmembrane region" description="Helical" evidence="8">
    <location>
        <begin position="372"/>
        <end position="391"/>
    </location>
</feature>
<feature type="transmembrane region" description="Helical" evidence="8">
    <location>
        <begin position="116"/>
        <end position="136"/>
    </location>
</feature>
<keyword evidence="3" id="KW-0813">Transport</keyword>